<feature type="non-terminal residue" evidence="1">
    <location>
        <position position="54"/>
    </location>
</feature>
<keyword evidence="2" id="KW-1185">Reference proteome</keyword>
<protein>
    <submittedName>
        <fullName evidence="1">Uncharacterized protein</fullName>
    </submittedName>
</protein>
<accession>A0A5N3ZY29</accession>
<reference evidence="1 2" key="1">
    <citation type="journal article" date="2018" name="Elife">
        <title>Firefly genomes illuminate parallel origins of bioluminescence in beetles.</title>
        <authorList>
            <person name="Fallon T.R."/>
            <person name="Lower S.E."/>
            <person name="Chang C.H."/>
            <person name="Bessho-Uehara M."/>
            <person name="Martin G.J."/>
            <person name="Bewick A.J."/>
            <person name="Behringer M."/>
            <person name="Debat H.J."/>
            <person name="Wong I."/>
            <person name="Day J.C."/>
            <person name="Suvorov A."/>
            <person name="Silva C.J."/>
            <person name="Stanger-Hall K.F."/>
            <person name="Hall D.W."/>
            <person name="Schmitz R.J."/>
            <person name="Nelson D.R."/>
            <person name="Lewis S.M."/>
            <person name="Shigenobu S."/>
            <person name="Bybee S.M."/>
            <person name="Larracuente A.M."/>
            <person name="Oba Y."/>
            <person name="Weng J.K."/>
        </authorList>
    </citation>
    <scope>NUCLEOTIDE SEQUENCE [LARGE SCALE GENOMIC DNA]</scope>
    <source>
        <strain evidence="1">1611_PpyrPB1</strain>
        <tissue evidence="1">Whole body</tissue>
    </source>
</reference>
<dbReference type="InParanoid" id="A0A5N3ZY29"/>
<sequence length="54" mass="6321">IISEDEIVEVKCSFKVATMKKSLKEALESKEVQYLTHNGNRDIGLKKTHNYYYQ</sequence>
<comment type="caution">
    <text evidence="1">The sequence shown here is derived from an EMBL/GenBank/DDBJ whole genome shotgun (WGS) entry which is preliminary data.</text>
</comment>
<dbReference type="Proteomes" id="UP000327044">
    <property type="component" value="Unassembled WGS sequence"/>
</dbReference>
<name>A0A5N3ZY29_PHOPY</name>
<proteinExistence type="predicted"/>
<gene>
    <name evidence="1" type="ORF">PPYR_15740</name>
</gene>
<organism evidence="1 2">
    <name type="scientific">Photinus pyralis</name>
    <name type="common">Common eastern firefly</name>
    <name type="synonym">Lampyris pyralis</name>
    <dbReference type="NCBI Taxonomy" id="7054"/>
    <lineage>
        <taxon>Eukaryota</taxon>
        <taxon>Metazoa</taxon>
        <taxon>Ecdysozoa</taxon>
        <taxon>Arthropoda</taxon>
        <taxon>Hexapoda</taxon>
        <taxon>Insecta</taxon>
        <taxon>Pterygota</taxon>
        <taxon>Neoptera</taxon>
        <taxon>Endopterygota</taxon>
        <taxon>Coleoptera</taxon>
        <taxon>Polyphaga</taxon>
        <taxon>Elateriformia</taxon>
        <taxon>Elateroidea</taxon>
        <taxon>Lampyridae</taxon>
        <taxon>Lampyrinae</taxon>
        <taxon>Photinus</taxon>
    </lineage>
</organism>
<evidence type="ECO:0000313" key="2">
    <source>
        <dbReference type="Proteomes" id="UP000327044"/>
    </source>
</evidence>
<evidence type="ECO:0000313" key="1">
    <source>
        <dbReference type="EMBL" id="KAB0789970.1"/>
    </source>
</evidence>
<dbReference type="EMBL" id="VVIM01002126">
    <property type="protein sequence ID" value="KAB0789970.1"/>
    <property type="molecule type" value="Genomic_DNA"/>
</dbReference>
<dbReference type="AlphaFoldDB" id="A0A5N3ZY29"/>
<feature type="non-terminal residue" evidence="1">
    <location>
        <position position="1"/>
    </location>
</feature>